<evidence type="ECO:0000256" key="1">
    <source>
        <dbReference type="ARBA" id="ARBA00022559"/>
    </source>
</evidence>
<organism evidence="6 7">
    <name type="scientific">Paucilactobacillus vaccinostercus DSM 20634</name>
    <dbReference type="NCBI Taxonomy" id="1423813"/>
    <lineage>
        <taxon>Bacteria</taxon>
        <taxon>Bacillati</taxon>
        <taxon>Bacillota</taxon>
        <taxon>Bacilli</taxon>
        <taxon>Lactobacillales</taxon>
        <taxon>Lactobacillaceae</taxon>
        <taxon>Paucilactobacillus</taxon>
    </lineage>
</organism>
<gene>
    <name evidence="6" type="ORF">FC26_GL000682</name>
</gene>
<dbReference type="PROSITE" id="PS51352">
    <property type="entry name" value="THIOREDOXIN_2"/>
    <property type="match status" value="1"/>
</dbReference>
<dbReference type="InterPro" id="IPR050455">
    <property type="entry name" value="Tpx_Peroxidase_subfamily"/>
</dbReference>
<dbReference type="SUPFAM" id="SSF52833">
    <property type="entry name" value="Thioredoxin-like"/>
    <property type="match status" value="1"/>
</dbReference>
<keyword evidence="3" id="KW-1015">Disulfide bond</keyword>
<evidence type="ECO:0000313" key="6">
    <source>
        <dbReference type="EMBL" id="KRM60591.1"/>
    </source>
</evidence>
<dbReference type="Gene3D" id="3.40.30.10">
    <property type="entry name" value="Glutaredoxin"/>
    <property type="match status" value="1"/>
</dbReference>
<keyword evidence="1 6" id="KW-0560">Oxidoreductase</keyword>
<evidence type="ECO:0000256" key="2">
    <source>
        <dbReference type="ARBA" id="ARBA00022862"/>
    </source>
</evidence>
<dbReference type="OrthoDB" id="9781543at2"/>
<dbReference type="InterPro" id="IPR036249">
    <property type="entry name" value="Thioredoxin-like_sf"/>
</dbReference>
<dbReference type="CDD" id="cd03014">
    <property type="entry name" value="PRX_Atyp2cys"/>
    <property type="match status" value="1"/>
</dbReference>
<accession>A0A0R2A1S8</accession>
<evidence type="ECO:0000256" key="4">
    <source>
        <dbReference type="ARBA" id="ARBA00023284"/>
    </source>
</evidence>
<dbReference type="PATRIC" id="fig|1423813.3.peg.693"/>
<dbReference type="PANTHER" id="PTHR43110:SF1">
    <property type="entry name" value="THIOL PEROXIDASE"/>
    <property type="match status" value="1"/>
</dbReference>
<dbReference type="InterPro" id="IPR000866">
    <property type="entry name" value="AhpC/TSA"/>
</dbReference>
<name>A0A0R2A1S8_9LACO</name>
<dbReference type="AlphaFoldDB" id="A0A0R2A1S8"/>
<dbReference type="RefSeq" id="WP_057780912.1">
    <property type="nucleotide sequence ID" value="NZ_AYYY01000063.1"/>
</dbReference>
<comment type="caution">
    <text evidence="6">The sequence shown here is derived from an EMBL/GenBank/DDBJ whole genome shotgun (WGS) entry which is preliminary data.</text>
</comment>
<evidence type="ECO:0000313" key="7">
    <source>
        <dbReference type="Proteomes" id="UP000051733"/>
    </source>
</evidence>
<proteinExistence type="predicted"/>
<dbReference type="GO" id="GO:0008379">
    <property type="term" value="F:thioredoxin peroxidase activity"/>
    <property type="evidence" value="ECO:0007669"/>
    <property type="project" value="InterPro"/>
</dbReference>
<keyword evidence="2" id="KW-0049">Antioxidant</keyword>
<dbReference type="EMBL" id="AYYY01000063">
    <property type="protein sequence ID" value="KRM60591.1"/>
    <property type="molecule type" value="Genomic_DNA"/>
</dbReference>
<protein>
    <submittedName>
        <fullName evidence="6">Thiol peroxidase</fullName>
    </submittedName>
</protein>
<keyword evidence="7" id="KW-1185">Reference proteome</keyword>
<reference evidence="6 7" key="1">
    <citation type="journal article" date="2015" name="Genome Announc.">
        <title>Expanding the biotechnology potential of lactobacilli through comparative genomics of 213 strains and associated genera.</title>
        <authorList>
            <person name="Sun Z."/>
            <person name="Harris H.M."/>
            <person name="McCann A."/>
            <person name="Guo C."/>
            <person name="Argimon S."/>
            <person name="Zhang W."/>
            <person name="Yang X."/>
            <person name="Jeffery I.B."/>
            <person name="Cooney J.C."/>
            <person name="Kagawa T.F."/>
            <person name="Liu W."/>
            <person name="Song Y."/>
            <person name="Salvetti E."/>
            <person name="Wrobel A."/>
            <person name="Rasinkangas P."/>
            <person name="Parkhill J."/>
            <person name="Rea M.C."/>
            <person name="O'Sullivan O."/>
            <person name="Ritari J."/>
            <person name="Douillard F.P."/>
            <person name="Paul Ross R."/>
            <person name="Yang R."/>
            <person name="Briner A.E."/>
            <person name="Felis G.E."/>
            <person name="de Vos W.M."/>
            <person name="Barrangou R."/>
            <person name="Klaenhammer T.R."/>
            <person name="Caufield P.W."/>
            <person name="Cui Y."/>
            <person name="Zhang H."/>
            <person name="O'Toole P.W."/>
        </authorList>
    </citation>
    <scope>NUCLEOTIDE SEQUENCE [LARGE SCALE GENOMIC DNA]</scope>
    <source>
        <strain evidence="6 7">DSM 20634</strain>
    </source>
</reference>
<keyword evidence="4" id="KW-0676">Redox-active center</keyword>
<dbReference type="STRING" id="1423813.FC26_GL000682"/>
<sequence length="164" mass="18489">MEITRQGQVETLVGNPPEVGQDLPHFKLFNAEDQKVKTRELIGQPLLISVVPDINTRVCSIQTKKFNKTVDQYPNVRFITVSTNTIKEQAAWCAAEDVEKMEMMSDSEESFGYEMKLLSPNAGVLARSIFLVNAQGQIVYRQIVEEQTDEPNYLAAINALKKLI</sequence>
<dbReference type="Proteomes" id="UP000051733">
    <property type="component" value="Unassembled WGS sequence"/>
</dbReference>
<dbReference type="InterPro" id="IPR013766">
    <property type="entry name" value="Thioredoxin_domain"/>
</dbReference>
<feature type="domain" description="Thioredoxin" evidence="5">
    <location>
        <begin position="17"/>
        <end position="162"/>
    </location>
</feature>
<dbReference type="Pfam" id="PF00578">
    <property type="entry name" value="AhpC-TSA"/>
    <property type="match status" value="1"/>
</dbReference>
<evidence type="ECO:0000259" key="5">
    <source>
        <dbReference type="PROSITE" id="PS51352"/>
    </source>
</evidence>
<evidence type="ECO:0000256" key="3">
    <source>
        <dbReference type="ARBA" id="ARBA00023157"/>
    </source>
</evidence>
<dbReference type="InterPro" id="IPR002065">
    <property type="entry name" value="TPX"/>
</dbReference>
<dbReference type="PANTHER" id="PTHR43110">
    <property type="entry name" value="THIOL PEROXIDASE"/>
    <property type="match status" value="1"/>
</dbReference>
<keyword evidence="1 6" id="KW-0575">Peroxidase</keyword>